<evidence type="ECO:0000313" key="3">
    <source>
        <dbReference type="Proteomes" id="UP001597197"/>
    </source>
</evidence>
<dbReference type="Proteomes" id="UP001597197">
    <property type="component" value="Unassembled WGS sequence"/>
</dbReference>
<accession>A0ABW4QWM7</accession>
<dbReference type="EMBL" id="JBHUFD010000005">
    <property type="protein sequence ID" value="MFD1873890.1"/>
    <property type="molecule type" value="Genomic_DNA"/>
</dbReference>
<dbReference type="RefSeq" id="WP_382315177.1">
    <property type="nucleotide sequence ID" value="NZ_JBHUFD010000005.1"/>
</dbReference>
<sequence>MMLRFIYPNGVILEATDEASQQLLLEEQQHHQVYTVTELAVRLRISERSAYDLVRNGEIAYACCGAKNYRIGEPAVRRFLLGLIPLK</sequence>
<evidence type="ECO:0000313" key="2">
    <source>
        <dbReference type="EMBL" id="MFD1873890.1"/>
    </source>
</evidence>
<reference evidence="3" key="1">
    <citation type="journal article" date="2019" name="Int. J. Syst. Evol. Microbiol.">
        <title>The Global Catalogue of Microorganisms (GCM) 10K type strain sequencing project: providing services to taxonomists for standard genome sequencing and annotation.</title>
        <authorList>
            <consortium name="The Broad Institute Genomics Platform"/>
            <consortium name="The Broad Institute Genome Sequencing Center for Infectious Disease"/>
            <person name="Wu L."/>
            <person name="Ma J."/>
        </authorList>
    </citation>
    <scope>NUCLEOTIDE SEQUENCE [LARGE SCALE GENOMIC DNA]</scope>
    <source>
        <strain evidence="3">CGMCC 1.15795</strain>
    </source>
</reference>
<organism evidence="2 3">
    <name type="scientific">Hymenobacter bucti</name>
    <dbReference type="NCBI Taxonomy" id="1844114"/>
    <lineage>
        <taxon>Bacteria</taxon>
        <taxon>Pseudomonadati</taxon>
        <taxon>Bacteroidota</taxon>
        <taxon>Cytophagia</taxon>
        <taxon>Cytophagales</taxon>
        <taxon>Hymenobacteraceae</taxon>
        <taxon>Hymenobacter</taxon>
    </lineage>
</organism>
<evidence type="ECO:0000259" key="1">
    <source>
        <dbReference type="Pfam" id="PF12728"/>
    </source>
</evidence>
<keyword evidence="3" id="KW-1185">Reference proteome</keyword>
<comment type="caution">
    <text evidence="2">The sequence shown here is derived from an EMBL/GenBank/DDBJ whole genome shotgun (WGS) entry which is preliminary data.</text>
</comment>
<dbReference type="InterPro" id="IPR041657">
    <property type="entry name" value="HTH_17"/>
</dbReference>
<feature type="domain" description="Helix-turn-helix" evidence="1">
    <location>
        <begin position="33"/>
        <end position="80"/>
    </location>
</feature>
<dbReference type="Pfam" id="PF12728">
    <property type="entry name" value="HTH_17"/>
    <property type="match status" value="1"/>
</dbReference>
<gene>
    <name evidence="2" type="ORF">ACFSDX_15700</name>
</gene>
<protein>
    <submittedName>
        <fullName evidence="2">Helix-turn-helix domain-containing protein</fullName>
    </submittedName>
</protein>
<dbReference type="InterPro" id="IPR010093">
    <property type="entry name" value="SinI_DNA-bd"/>
</dbReference>
<dbReference type="NCBIfam" id="TIGR01764">
    <property type="entry name" value="excise"/>
    <property type="match status" value="1"/>
</dbReference>
<proteinExistence type="predicted"/>
<name>A0ABW4QWM7_9BACT</name>